<evidence type="ECO:0000259" key="2">
    <source>
        <dbReference type="Pfam" id="PF07596"/>
    </source>
</evidence>
<dbReference type="AlphaFoldDB" id="M5TXZ1"/>
<comment type="caution">
    <text evidence="3">The sequence shown here is derived from an EMBL/GenBank/DDBJ whole genome shotgun (WGS) entry which is preliminary data.</text>
</comment>
<dbReference type="Proteomes" id="UP000011885">
    <property type="component" value="Unassembled WGS sequence"/>
</dbReference>
<dbReference type="OrthoDB" id="241541at2"/>
<evidence type="ECO:0000313" key="4">
    <source>
        <dbReference type="Proteomes" id="UP000011885"/>
    </source>
</evidence>
<gene>
    <name evidence="3" type="ORF">RSSM_04501</name>
</gene>
<dbReference type="Gene3D" id="3.30.700.10">
    <property type="entry name" value="Glycoprotein, Type 4 Pilin"/>
    <property type="match status" value="1"/>
</dbReference>
<accession>M5TXZ1</accession>
<dbReference type="NCBIfam" id="TIGR02532">
    <property type="entry name" value="IV_pilin_GFxxxE"/>
    <property type="match status" value="1"/>
</dbReference>
<feature type="domain" description="DUF1559" evidence="2">
    <location>
        <begin position="39"/>
        <end position="371"/>
    </location>
</feature>
<keyword evidence="4" id="KW-1185">Reference proteome</keyword>
<keyword evidence="1" id="KW-0812">Transmembrane</keyword>
<feature type="transmembrane region" description="Helical" evidence="1">
    <location>
        <begin position="12"/>
        <end position="38"/>
    </location>
</feature>
<dbReference type="PATRIC" id="fig|1263870.3.peg.4760"/>
<keyword evidence="1" id="KW-1133">Transmembrane helix</keyword>
<dbReference type="NCBIfam" id="TIGR04294">
    <property type="entry name" value="pre_pil_HX9DG"/>
    <property type="match status" value="1"/>
</dbReference>
<dbReference type="InterPro" id="IPR012902">
    <property type="entry name" value="N_methyl_site"/>
</dbReference>
<name>M5TXZ1_9BACT</name>
<reference evidence="3 4" key="1">
    <citation type="journal article" date="2013" name="Mar. Genomics">
        <title>Expression of sulfatases in Rhodopirellula baltica and the diversity of sulfatases in the genus Rhodopirellula.</title>
        <authorList>
            <person name="Wegner C.E."/>
            <person name="Richter-Heitmann T."/>
            <person name="Klindworth A."/>
            <person name="Klockow C."/>
            <person name="Richter M."/>
            <person name="Achstetter T."/>
            <person name="Glockner F.O."/>
            <person name="Harder J."/>
        </authorList>
    </citation>
    <scope>NUCLEOTIDE SEQUENCE [LARGE SCALE GENOMIC DNA]</scope>
    <source>
        <strain evidence="3 4">SM41</strain>
    </source>
</reference>
<evidence type="ECO:0000313" key="3">
    <source>
        <dbReference type="EMBL" id="EMI54055.1"/>
    </source>
</evidence>
<sequence length="414" mass="45033">MQTHFKTKKKKTWGFTLVELLVVIAIIGVLVGLLLPAVQSAREAARRMSCSNNFKQLGLAIHNYHSAFKQFPEQGAGFSDIGQDVEGGSWAQSEVSSQRNLSALVGLLPYIEQQALWEQISNPLGTNADGSLRAVPWPQMGPTPFRQFNYKPWVTELPSFRCPSDPGVGLPAMARTNYGVCMGDTTHWSFLWGPYNDELQLDTGHVNHLRASARGVFMPRTITRFRDVLDGLSNTIAMGEFATGLGDRDVRTQPLNWATPDGEDSDILFENPAYCEQFTSPTRPGFWSDGTDGGTEPARIASSSFLRGFSWSDRNYLNTTMNTILPPNSVTCLKSNSSDSGVLPPSSQHPGGVHVLLSDGAVRFITDSIEAGNRSMGGIGLGQTGPRAPGSKSPYGLWGALGTRASREVIDSDF</sequence>
<dbReference type="PANTHER" id="PTHR30093:SF2">
    <property type="entry name" value="TYPE II SECRETION SYSTEM PROTEIN H"/>
    <property type="match status" value="1"/>
</dbReference>
<dbReference type="InterPro" id="IPR027558">
    <property type="entry name" value="Pre_pil_HX9DG_C"/>
</dbReference>
<dbReference type="InterPro" id="IPR011453">
    <property type="entry name" value="DUF1559"/>
</dbReference>
<protein>
    <submittedName>
        <fullName evidence="3">Secreted protein containing DUF1559</fullName>
    </submittedName>
</protein>
<dbReference type="Pfam" id="PF07596">
    <property type="entry name" value="SBP_bac_10"/>
    <property type="match status" value="1"/>
</dbReference>
<dbReference type="SUPFAM" id="SSF54523">
    <property type="entry name" value="Pili subunits"/>
    <property type="match status" value="1"/>
</dbReference>
<proteinExistence type="predicted"/>
<organism evidence="3 4">
    <name type="scientific">Rhodopirellula sallentina SM41</name>
    <dbReference type="NCBI Taxonomy" id="1263870"/>
    <lineage>
        <taxon>Bacteria</taxon>
        <taxon>Pseudomonadati</taxon>
        <taxon>Planctomycetota</taxon>
        <taxon>Planctomycetia</taxon>
        <taxon>Pirellulales</taxon>
        <taxon>Pirellulaceae</taxon>
        <taxon>Rhodopirellula</taxon>
    </lineage>
</organism>
<dbReference type="RefSeq" id="WP_008683237.1">
    <property type="nucleotide sequence ID" value="NZ_ANOH01000306.1"/>
</dbReference>
<dbReference type="InterPro" id="IPR045584">
    <property type="entry name" value="Pilin-like"/>
</dbReference>
<dbReference type="PANTHER" id="PTHR30093">
    <property type="entry name" value="GENERAL SECRETION PATHWAY PROTEIN G"/>
    <property type="match status" value="1"/>
</dbReference>
<keyword evidence="1" id="KW-0472">Membrane</keyword>
<dbReference type="EMBL" id="ANOH01000306">
    <property type="protein sequence ID" value="EMI54055.1"/>
    <property type="molecule type" value="Genomic_DNA"/>
</dbReference>
<evidence type="ECO:0000256" key="1">
    <source>
        <dbReference type="SAM" id="Phobius"/>
    </source>
</evidence>